<keyword evidence="10" id="KW-1185">Reference proteome</keyword>
<dbReference type="NCBIfam" id="NF001862">
    <property type="entry name" value="PRK00601.1"/>
    <property type="match status" value="1"/>
</dbReference>
<keyword evidence="3 7" id="KW-0378">Hydrolase</keyword>
<dbReference type="GO" id="GO:0000287">
    <property type="term" value="F:magnesium ion binding"/>
    <property type="evidence" value="ECO:0007669"/>
    <property type="project" value="UniProtKB-UniRule"/>
</dbReference>
<comment type="pathway">
    <text evidence="7">Pyrimidine metabolism; dUMP biosynthesis; dUMP from dCTP (dUTP route): step 2/2.</text>
</comment>
<dbReference type="InterPro" id="IPR036157">
    <property type="entry name" value="dUTPase-like_sf"/>
</dbReference>
<comment type="cofactor">
    <cofactor evidence="7">
        <name>Mg(2+)</name>
        <dbReference type="ChEBI" id="CHEBI:18420"/>
    </cofactor>
</comment>
<protein>
    <recommendedName>
        <fullName evidence="7">Deoxyuridine 5'-triphosphate nucleotidohydrolase</fullName>
        <shortName evidence="7">dUTPase</shortName>
        <ecNumber evidence="7">3.6.1.23</ecNumber>
    </recommendedName>
    <alternativeName>
        <fullName evidence="7">dUTP pyrophosphatase</fullName>
    </alternativeName>
</protein>
<comment type="caution">
    <text evidence="9">The sequence shown here is derived from an EMBL/GenBank/DDBJ whole genome shotgun (WGS) entry which is preliminary data.</text>
</comment>
<evidence type="ECO:0000256" key="1">
    <source>
        <dbReference type="ARBA" id="ARBA00006581"/>
    </source>
</evidence>
<feature type="domain" description="dUTPase-like" evidence="8">
    <location>
        <begin position="18"/>
        <end position="150"/>
    </location>
</feature>
<dbReference type="RefSeq" id="WP_026817458.1">
    <property type="nucleotide sequence ID" value="NZ_AUFF01000009.1"/>
</dbReference>
<dbReference type="InterPro" id="IPR033704">
    <property type="entry name" value="dUTPase_trimeric"/>
</dbReference>
<evidence type="ECO:0000256" key="3">
    <source>
        <dbReference type="ARBA" id="ARBA00022801"/>
    </source>
</evidence>
<proteinExistence type="inferred from homology"/>
<dbReference type="CDD" id="cd07557">
    <property type="entry name" value="trimeric_dUTPase"/>
    <property type="match status" value="1"/>
</dbReference>
<evidence type="ECO:0000256" key="7">
    <source>
        <dbReference type="HAMAP-Rule" id="MF_00116"/>
    </source>
</evidence>
<dbReference type="AlphaFoldDB" id="A0A091BA43"/>
<dbReference type="Pfam" id="PF00692">
    <property type="entry name" value="dUTPase"/>
    <property type="match status" value="1"/>
</dbReference>
<dbReference type="Proteomes" id="UP000029391">
    <property type="component" value="Unassembled WGS sequence"/>
</dbReference>
<keyword evidence="5 7" id="KW-0546">Nucleotide metabolism</keyword>
<evidence type="ECO:0000259" key="8">
    <source>
        <dbReference type="Pfam" id="PF00692"/>
    </source>
</evidence>
<sequence>MNREVEFRLLDARLGRDFPLPDYATAQSAGMDLRAMVDQSLELAPGEAQLVPSGLAIHLGDPAMCAVILPRSGLGHKQGLVLGNLVGLIDADYQGPLMVSLWNRGRLPVTIAPGDRIAQLVFLPVVRAVLRQVDAFAESGRGQGGFGHTGVR</sequence>
<dbReference type="PANTHER" id="PTHR11241:SF0">
    <property type="entry name" value="DEOXYURIDINE 5'-TRIPHOSPHATE NUCLEOTIDOHYDROLASE"/>
    <property type="match status" value="1"/>
</dbReference>
<evidence type="ECO:0000313" key="10">
    <source>
        <dbReference type="Proteomes" id="UP000029391"/>
    </source>
</evidence>
<dbReference type="GO" id="GO:0004170">
    <property type="term" value="F:dUTP diphosphatase activity"/>
    <property type="evidence" value="ECO:0007669"/>
    <property type="project" value="UniProtKB-UniRule"/>
</dbReference>
<dbReference type="SUPFAM" id="SSF51283">
    <property type="entry name" value="dUTPase-like"/>
    <property type="match status" value="1"/>
</dbReference>
<comment type="similarity">
    <text evidence="1 7">Belongs to the dUTPase family.</text>
</comment>
<keyword evidence="4 7" id="KW-0460">Magnesium</keyword>
<reference evidence="9 10" key="1">
    <citation type="submission" date="2013-09" db="EMBL/GenBank/DDBJ databases">
        <title>Genome sequencing of Arenimonas composti.</title>
        <authorList>
            <person name="Chen F."/>
            <person name="Wang G."/>
        </authorList>
    </citation>
    <scope>NUCLEOTIDE SEQUENCE [LARGE SCALE GENOMIC DNA]</scope>
    <source>
        <strain evidence="9 10">TR7-09</strain>
    </source>
</reference>
<evidence type="ECO:0000256" key="4">
    <source>
        <dbReference type="ARBA" id="ARBA00022842"/>
    </source>
</evidence>
<comment type="caution">
    <text evidence="7">Lacks conserved residue(s) required for the propagation of feature annotation.</text>
</comment>
<comment type="catalytic activity">
    <reaction evidence="6 7">
        <text>dUTP + H2O = dUMP + diphosphate + H(+)</text>
        <dbReference type="Rhea" id="RHEA:10248"/>
        <dbReference type="ChEBI" id="CHEBI:15377"/>
        <dbReference type="ChEBI" id="CHEBI:15378"/>
        <dbReference type="ChEBI" id="CHEBI:33019"/>
        <dbReference type="ChEBI" id="CHEBI:61555"/>
        <dbReference type="ChEBI" id="CHEBI:246422"/>
        <dbReference type="EC" id="3.6.1.23"/>
    </reaction>
</comment>
<evidence type="ECO:0000256" key="6">
    <source>
        <dbReference type="ARBA" id="ARBA00047686"/>
    </source>
</evidence>
<dbReference type="EC" id="3.6.1.23" evidence="7"/>
<dbReference type="GO" id="GO:0006226">
    <property type="term" value="P:dUMP biosynthetic process"/>
    <property type="evidence" value="ECO:0007669"/>
    <property type="project" value="UniProtKB-UniRule"/>
</dbReference>
<dbReference type="NCBIfam" id="TIGR00576">
    <property type="entry name" value="dut"/>
    <property type="match status" value="1"/>
</dbReference>
<dbReference type="OrthoDB" id="9809956at2"/>
<dbReference type="FunFam" id="2.70.40.10:FF:000002">
    <property type="entry name" value="dUTP diphosphatase"/>
    <property type="match status" value="1"/>
</dbReference>
<dbReference type="STRING" id="1121013.GCA_000426365_02538"/>
<dbReference type="eggNOG" id="COG0756">
    <property type="taxonomic scope" value="Bacteria"/>
</dbReference>
<feature type="binding site" evidence="7">
    <location>
        <position position="84"/>
    </location>
    <ligand>
        <name>substrate</name>
    </ligand>
</feature>
<dbReference type="UniPathway" id="UPA00610">
    <property type="reaction ID" value="UER00666"/>
</dbReference>
<dbReference type="GO" id="GO:0046081">
    <property type="term" value="P:dUTP catabolic process"/>
    <property type="evidence" value="ECO:0007669"/>
    <property type="project" value="InterPro"/>
</dbReference>
<evidence type="ECO:0000256" key="5">
    <source>
        <dbReference type="ARBA" id="ARBA00023080"/>
    </source>
</evidence>
<name>A0A091BA43_9GAMM</name>
<feature type="binding site" evidence="7">
    <location>
        <begin position="71"/>
        <end position="73"/>
    </location>
    <ligand>
        <name>substrate</name>
    </ligand>
</feature>
<gene>
    <name evidence="7" type="primary">dut</name>
    <name evidence="9" type="ORF">P873_10560</name>
</gene>
<organism evidence="9 10">
    <name type="scientific">Arenimonas composti TR7-09 = DSM 18010</name>
    <dbReference type="NCBI Taxonomy" id="1121013"/>
    <lineage>
        <taxon>Bacteria</taxon>
        <taxon>Pseudomonadati</taxon>
        <taxon>Pseudomonadota</taxon>
        <taxon>Gammaproteobacteria</taxon>
        <taxon>Lysobacterales</taxon>
        <taxon>Lysobacteraceae</taxon>
        <taxon>Arenimonas</taxon>
    </lineage>
</organism>
<feature type="binding site" evidence="7">
    <location>
        <begin position="88"/>
        <end position="90"/>
    </location>
    <ligand>
        <name>substrate</name>
    </ligand>
</feature>
<dbReference type="InterPro" id="IPR029054">
    <property type="entry name" value="dUTPase-like"/>
</dbReference>
<dbReference type="HAMAP" id="MF_00116">
    <property type="entry name" value="dUTPase_bact"/>
    <property type="match status" value="1"/>
</dbReference>
<evidence type="ECO:0000256" key="2">
    <source>
        <dbReference type="ARBA" id="ARBA00022723"/>
    </source>
</evidence>
<dbReference type="PANTHER" id="PTHR11241">
    <property type="entry name" value="DEOXYURIDINE 5'-TRIPHOSPHATE NUCLEOTIDOHYDROLASE"/>
    <property type="match status" value="1"/>
</dbReference>
<comment type="function">
    <text evidence="7">This enzyme is involved in nucleotide metabolism: it produces dUMP, the immediate precursor of thymidine nucleotides and it decreases the intracellular concentration of dUTP so that uracil cannot be incorporated into DNA.</text>
</comment>
<keyword evidence="2 7" id="KW-0479">Metal-binding</keyword>
<accession>A0A091BA43</accession>
<evidence type="ECO:0000313" key="9">
    <source>
        <dbReference type="EMBL" id="KFN49508.1"/>
    </source>
</evidence>
<dbReference type="Gene3D" id="2.70.40.10">
    <property type="match status" value="1"/>
</dbReference>
<dbReference type="EMBL" id="AWXU01000033">
    <property type="protein sequence ID" value="KFN49508.1"/>
    <property type="molecule type" value="Genomic_DNA"/>
</dbReference>
<dbReference type="InterPro" id="IPR008181">
    <property type="entry name" value="dUTPase"/>
</dbReference>